<sequence>MRRSVVCRLAAEVASKPTVTIPHAIKRSPLDLLKALNSTVGTDKTAPHFAFIDDPTTIPSTAGQKRSYFLAKELGKRAARQLAEEWPTLMAFDRDLPRLPAFRPEKPLDPLEVEPTEANLRKLVEAKQVSAAARLYERLQSGDVALSADLQEALFRLVVYYNGQDVPLLEIEEWPGLRNLYDEGATKWNDAGLADLLFESVEKNAENSSTMIAGLCKFRSDVSVVRAKAIYKELLAKNLVPSEEAFNALLSVSAPAEIVPLLKQMAHSGVAPSVRTFNAALTAVGKGKTPFATQWKTIRQLLGEMKAVAVDPSLTTYSIVLETLVPAHSGKDANQLPAERIQLAVNVLNEVLVRLEMGGTIAIVDASDQYFFLNAIRVAVEANNETLVDRIEKAYADRKNTVALTALTTESVFYSRYLTYKANTLNIDALEKLYKELVPRVVGSNRQLTLKLVDRLSKDQRWSFTQRVVGDSIASRHLVDFGLSSAVRKLLLAQDVTKLSDIEKEQFQTEVTRLVDAVVEFANFTQPFLKRLQVKLNPQAVCECALLLIRAEQPDRAWNLVELLLDDKAKTGDDAIVADFGYAQQSTLYELLEAALADGDWYNASHVVQLVSVYQPKSNLEPIIAKIDSRCKLTPIQRSMLRNFVKLRQ</sequence>
<evidence type="ECO:0000256" key="2">
    <source>
        <dbReference type="ARBA" id="ARBA00022737"/>
    </source>
</evidence>
<dbReference type="PANTHER" id="PTHR16276">
    <property type="entry name" value="PENTATRICOPEPTIDE REPEAT DOMAIN-CONTAINING PROTEIN 3"/>
    <property type="match status" value="1"/>
</dbReference>
<dbReference type="GO" id="GO:0043024">
    <property type="term" value="F:ribosomal small subunit binding"/>
    <property type="evidence" value="ECO:0007669"/>
    <property type="project" value="InterPro"/>
</dbReference>
<name>A0A7E4VQQ0_PANRE</name>
<proteinExistence type="predicted"/>
<dbReference type="InterPro" id="IPR055063">
    <property type="entry name" value="Rib_mS39_PPR"/>
</dbReference>
<keyword evidence="2" id="KW-0677">Repeat</keyword>
<dbReference type="Gene3D" id="1.25.40.10">
    <property type="entry name" value="Tetratricopeptide repeat domain"/>
    <property type="match status" value="1"/>
</dbReference>
<dbReference type="AlphaFoldDB" id="A0A7E4VQQ0"/>
<dbReference type="WBParaSite" id="Pan_g23468.t1">
    <property type="protein sequence ID" value="Pan_g23468.t1"/>
    <property type="gene ID" value="Pan_g23468"/>
</dbReference>
<keyword evidence="3" id="KW-0809">Transit peptide</keyword>
<dbReference type="InterPro" id="IPR037387">
    <property type="entry name" value="PTCD3"/>
</dbReference>
<accession>A0A7E4VQQ0</accession>
<dbReference type="GO" id="GO:0032543">
    <property type="term" value="P:mitochondrial translation"/>
    <property type="evidence" value="ECO:0007669"/>
    <property type="project" value="InterPro"/>
</dbReference>
<reference evidence="5" key="1">
    <citation type="journal article" date="2013" name="Genetics">
        <title>The draft genome and transcriptome of Panagrellus redivivus are shaped by the harsh demands of a free-living lifestyle.</title>
        <authorList>
            <person name="Srinivasan J."/>
            <person name="Dillman A.R."/>
            <person name="Macchietto M.G."/>
            <person name="Heikkinen L."/>
            <person name="Lakso M."/>
            <person name="Fracchia K.M."/>
            <person name="Antoshechkin I."/>
            <person name="Mortazavi A."/>
            <person name="Wong G."/>
            <person name="Sternberg P.W."/>
        </authorList>
    </citation>
    <scope>NUCLEOTIDE SEQUENCE [LARGE SCALE GENOMIC DNA]</scope>
    <source>
        <strain evidence="5">MT8872</strain>
    </source>
</reference>
<reference evidence="6" key="2">
    <citation type="submission" date="2020-10" db="UniProtKB">
        <authorList>
            <consortium name="WormBaseParasite"/>
        </authorList>
    </citation>
    <scope>IDENTIFICATION</scope>
</reference>
<dbReference type="GO" id="GO:0005739">
    <property type="term" value="C:mitochondrion"/>
    <property type="evidence" value="ECO:0007669"/>
    <property type="project" value="UniProtKB-SubCell"/>
</dbReference>
<dbReference type="InterPro" id="IPR011990">
    <property type="entry name" value="TPR-like_helical_dom_sf"/>
</dbReference>
<evidence type="ECO:0000256" key="3">
    <source>
        <dbReference type="ARBA" id="ARBA00022946"/>
    </source>
</evidence>
<dbReference type="Pfam" id="PF22330">
    <property type="entry name" value="Rib_mS39_PPR"/>
    <property type="match status" value="1"/>
</dbReference>
<comment type="subcellular location">
    <subcellularLocation>
        <location evidence="1">Mitochondrion</location>
    </subcellularLocation>
</comment>
<evidence type="ECO:0000313" key="6">
    <source>
        <dbReference type="WBParaSite" id="Pan_g23468.t1"/>
    </source>
</evidence>
<evidence type="ECO:0000256" key="4">
    <source>
        <dbReference type="ARBA" id="ARBA00023128"/>
    </source>
</evidence>
<dbReference type="GO" id="GO:0019843">
    <property type="term" value="F:rRNA binding"/>
    <property type="evidence" value="ECO:0007669"/>
    <property type="project" value="InterPro"/>
</dbReference>
<keyword evidence="5" id="KW-1185">Reference proteome</keyword>
<keyword evidence="4" id="KW-0496">Mitochondrion</keyword>
<protein>
    <submittedName>
        <fullName evidence="6">PPR_long domain-containing protein</fullName>
    </submittedName>
</protein>
<evidence type="ECO:0000256" key="1">
    <source>
        <dbReference type="ARBA" id="ARBA00004173"/>
    </source>
</evidence>
<dbReference type="PANTHER" id="PTHR16276:SF1">
    <property type="entry name" value="SMALL RIBOSOMAL SUBUNIT PROTEIN MS39"/>
    <property type="match status" value="1"/>
</dbReference>
<dbReference type="Proteomes" id="UP000492821">
    <property type="component" value="Unassembled WGS sequence"/>
</dbReference>
<evidence type="ECO:0000313" key="5">
    <source>
        <dbReference type="Proteomes" id="UP000492821"/>
    </source>
</evidence>
<organism evidence="5 6">
    <name type="scientific">Panagrellus redivivus</name>
    <name type="common">Microworm</name>
    <dbReference type="NCBI Taxonomy" id="6233"/>
    <lineage>
        <taxon>Eukaryota</taxon>
        <taxon>Metazoa</taxon>
        <taxon>Ecdysozoa</taxon>
        <taxon>Nematoda</taxon>
        <taxon>Chromadorea</taxon>
        <taxon>Rhabditida</taxon>
        <taxon>Tylenchina</taxon>
        <taxon>Panagrolaimomorpha</taxon>
        <taxon>Panagrolaimoidea</taxon>
        <taxon>Panagrolaimidae</taxon>
        <taxon>Panagrellus</taxon>
    </lineage>
</organism>